<evidence type="ECO:0000313" key="2">
    <source>
        <dbReference type="EMBL" id="EPD12463.1"/>
    </source>
</evidence>
<keyword evidence="1" id="KW-0732">Signal</keyword>
<reference evidence="2 3" key="1">
    <citation type="journal article" date="2013" name="Genome Announc.">
        <title>Genome Sequence of the Pyrene- and Fluoranthene-Degrading Bacterium Cycloclasticus sp. Strain PY97M.</title>
        <authorList>
            <person name="Cui Z."/>
            <person name="Xu G."/>
            <person name="Li Q."/>
            <person name="Gao W."/>
            <person name="Zheng L."/>
        </authorList>
    </citation>
    <scope>NUCLEOTIDE SEQUENCE [LARGE SCALE GENOMIC DNA]</scope>
    <source>
        <strain evidence="2 3">PY97M</strain>
    </source>
</reference>
<dbReference type="AlphaFoldDB" id="A0AB33YZU6"/>
<sequence>MKIKRLRLITLCIVSLISVNVMAFDFGSIIAGAVKDAVTEVATDVAKDSTKAAAKSVAKSQGIEGADQYIDAAVENAENIQNVQGSVANASASAGALKGLAGSGPLGAASAVLSSAGIAQDTVKLGSAVGRPDQEYMAISSSMGSCKDNPCILKHQQQLINLQKRAEAYQVNTGDANLDGQVDGYDVRQAKINAAMAKIHSCSSADQKCKNQGYEQLRAVDNLASAQNGEATNAHPAATVATEAMGKLMGSFGFGK</sequence>
<keyword evidence="3" id="KW-1185">Reference proteome</keyword>
<evidence type="ECO:0000313" key="3">
    <source>
        <dbReference type="Proteomes" id="UP000015462"/>
    </source>
</evidence>
<comment type="caution">
    <text evidence="2">The sequence shown here is derived from an EMBL/GenBank/DDBJ whole genome shotgun (WGS) entry which is preliminary data.</text>
</comment>
<proteinExistence type="predicted"/>
<gene>
    <name evidence="2" type="ORF">L196_10094</name>
</gene>
<protein>
    <submittedName>
        <fullName evidence="2">Uncharacterized protein</fullName>
    </submittedName>
</protein>
<dbReference type="Proteomes" id="UP000015462">
    <property type="component" value="Unassembled WGS sequence"/>
</dbReference>
<dbReference type="RefSeq" id="WP_016390882.1">
    <property type="nucleotide sequence ID" value="NZ_KE646810.1"/>
</dbReference>
<dbReference type="EMBL" id="ASHL01000010">
    <property type="protein sequence ID" value="EPD12463.1"/>
    <property type="molecule type" value="Genomic_DNA"/>
</dbReference>
<accession>A0AB33YZU6</accession>
<feature type="signal peptide" evidence="1">
    <location>
        <begin position="1"/>
        <end position="23"/>
    </location>
</feature>
<name>A0AB33YZU6_9GAMM</name>
<feature type="chain" id="PRO_5044243041" evidence="1">
    <location>
        <begin position="24"/>
        <end position="256"/>
    </location>
</feature>
<evidence type="ECO:0000256" key="1">
    <source>
        <dbReference type="SAM" id="SignalP"/>
    </source>
</evidence>
<organism evidence="2 3">
    <name type="scientific">Cycloclasticus pugetii</name>
    <dbReference type="NCBI Taxonomy" id="34068"/>
    <lineage>
        <taxon>Bacteria</taxon>
        <taxon>Pseudomonadati</taxon>
        <taxon>Pseudomonadota</taxon>
        <taxon>Gammaproteobacteria</taxon>
        <taxon>Thiotrichales</taxon>
        <taxon>Piscirickettsiaceae</taxon>
        <taxon>Cycloclasticus</taxon>
    </lineage>
</organism>